<gene>
    <name evidence="2" type="primary">NCL1_61381</name>
    <name evidence="2" type="ORF">TNIN_162291</name>
</gene>
<feature type="region of interest" description="Disordered" evidence="1">
    <location>
        <begin position="249"/>
        <end position="362"/>
    </location>
</feature>
<feature type="compositionally biased region" description="Basic and acidic residues" evidence="1">
    <location>
        <begin position="287"/>
        <end position="314"/>
    </location>
</feature>
<dbReference type="AlphaFoldDB" id="A0A8X6WZQ6"/>
<dbReference type="OrthoDB" id="6451223at2759"/>
<keyword evidence="3" id="KW-1185">Reference proteome</keyword>
<feature type="region of interest" description="Disordered" evidence="1">
    <location>
        <begin position="147"/>
        <end position="170"/>
    </location>
</feature>
<name>A0A8X6WZQ6_9ARAC</name>
<reference evidence="2" key="1">
    <citation type="submission" date="2020-08" db="EMBL/GenBank/DDBJ databases">
        <title>Multicomponent nature underlies the extraordinary mechanical properties of spider dragline silk.</title>
        <authorList>
            <person name="Kono N."/>
            <person name="Nakamura H."/>
            <person name="Mori M."/>
            <person name="Yoshida Y."/>
            <person name="Ohtoshi R."/>
            <person name="Malay A.D."/>
            <person name="Moran D.A.P."/>
            <person name="Tomita M."/>
            <person name="Numata K."/>
            <person name="Arakawa K."/>
        </authorList>
    </citation>
    <scope>NUCLEOTIDE SEQUENCE</scope>
</reference>
<evidence type="ECO:0000313" key="2">
    <source>
        <dbReference type="EMBL" id="GFY44289.1"/>
    </source>
</evidence>
<evidence type="ECO:0000256" key="1">
    <source>
        <dbReference type="SAM" id="MobiDB-lite"/>
    </source>
</evidence>
<protein>
    <submittedName>
        <fullName evidence="2">Uncharacterized protein</fullName>
    </submittedName>
</protein>
<evidence type="ECO:0000313" key="3">
    <source>
        <dbReference type="Proteomes" id="UP000886998"/>
    </source>
</evidence>
<organism evidence="2 3">
    <name type="scientific">Trichonephila inaurata madagascariensis</name>
    <dbReference type="NCBI Taxonomy" id="2747483"/>
    <lineage>
        <taxon>Eukaryota</taxon>
        <taxon>Metazoa</taxon>
        <taxon>Ecdysozoa</taxon>
        <taxon>Arthropoda</taxon>
        <taxon>Chelicerata</taxon>
        <taxon>Arachnida</taxon>
        <taxon>Araneae</taxon>
        <taxon>Araneomorphae</taxon>
        <taxon>Entelegynae</taxon>
        <taxon>Araneoidea</taxon>
        <taxon>Nephilidae</taxon>
        <taxon>Trichonephila</taxon>
        <taxon>Trichonephila inaurata</taxon>
    </lineage>
</organism>
<feature type="compositionally biased region" description="Polar residues" evidence="1">
    <location>
        <begin position="259"/>
        <end position="275"/>
    </location>
</feature>
<dbReference type="EMBL" id="BMAV01004170">
    <property type="protein sequence ID" value="GFY44289.1"/>
    <property type="molecule type" value="Genomic_DNA"/>
</dbReference>
<feature type="compositionally biased region" description="Polar residues" evidence="1">
    <location>
        <begin position="161"/>
        <end position="170"/>
    </location>
</feature>
<comment type="caution">
    <text evidence="2">The sequence shown here is derived from an EMBL/GenBank/DDBJ whole genome shotgun (WGS) entry which is preliminary data.</text>
</comment>
<dbReference type="Proteomes" id="UP000886998">
    <property type="component" value="Unassembled WGS sequence"/>
</dbReference>
<feature type="compositionally biased region" description="Polar residues" evidence="1">
    <location>
        <begin position="315"/>
        <end position="332"/>
    </location>
</feature>
<accession>A0A8X6WZQ6</accession>
<proteinExistence type="predicted"/>
<sequence length="568" mass="64732">MSQFNSPDSSHIFNDLEISDDDGDLNILRSSRKTYSKDRESCDSANENSFCKSTANTKNIASSSLSCENDLFIDKNIYSESIKTYENKIMNKDPLISLFDNEEDKCSASGCDFSKELLSPTFPDKTYQRTRKNLKRKVIEKELNLDEPKSKHPSINMPLKSAQTSDQQSSVSLNMSSKVKLNDTKVNIQHSPSLHEGNRKRTIVKKEIKTNASSYDRHLAQNSNNEIDMLDFVRRYSVERNLEYISRKSEVSKTPEGSKISNTKKLTCRPKSSIQKIAPKSTGAEKGCNKRKERQKSDNKSKECQKSKEYRKSDNTVVEKSTTTHKLNNGNFKQIKRPDIDKHSIQKPLQRSRDKSNSGLSVLHSSSLPSLITQSTGIHSTEYVQVAQSNTIRASHLLTKLQDLSDYLECNRAFGNVIDDLSILRHNLMSHSTVKDFFTHPVTGGVLSKLCFEQGVHSMFYKKKYPEINFEDDNFENFLNCSLPGVIEEYVRDVIHYIFLKCKNLETERISTSKIMNYAYGGINTNETIYLAQFFHGSEFLNLDAVISKLCNVGMLVIYDDFRKGNEN</sequence>